<feature type="non-terminal residue" evidence="5">
    <location>
        <position position="1568"/>
    </location>
</feature>
<dbReference type="InterPro" id="IPR001849">
    <property type="entry name" value="PH_domain"/>
</dbReference>
<feature type="region of interest" description="Disordered" evidence="2">
    <location>
        <begin position="1459"/>
        <end position="1568"/>
    </location>
</feature>
<dbReference type="GO" id="GO:0019898">
    <property type="term" value="C:extrinsic component of membrane"/>
    <property type="evidence" value="ECO:0007669"/>
    <property type="project" value="TreeGrafter"/>
</dbReference>
<dbReference type="InterPro" id="IPR035899">
    <property type="entry name" value="DBL_dom_sf"/>
</dbReference>
<dbReference type="EMBL" id="CATQJA010001677">
    <property type="protein sequence ID" value="CAJ0568167.1"/>
    <property type="molecule type" value="Genomic_DNA"/>
</dbReference>
<dbReference type="CDD" id="cd00170">
    <property type="entry name" value="SEC14"/>
    <property type="match status" value="1"/>
</dbReference>
<dbReference type="PANTHER" id="PTHR22826">
    <property type="entry name" value="RHO GUANINE EXCHANGE FACTOR-RELATED"/>
    <property type="match status" value="1"/>
</dbReference>
<dbReference type="PANTHER" id="PTHR22826:SF106">
    <property type="entry name" value="TRIO, ISOFORM A"/>
    <property type="match status" value="1"/>
</dbReference>
<dbReference type="SUPFAM" id="SSF50729">
    <property type="entry name" value="PH domain-like"/>
    <property type="match status" value="1"/>
</dbReference>
<dbReference type="CDD" id="cd00176">
    <property type="entry name" value="SPEC"/>
    <property type="match status" value="1"/>
</dbReference>
<evidence type="ECO:0000259" key="4">
    <source>
        <dbReference type="PROSITE" id="PS50010"/>
    </source>
</evidence>
<dbReference type="Proteomes" id="UP001177023">
    <property type="component" value="Unassembled WGS sequence"/>
</dbReference>
<reference evidence="5" key="1">
    <citation type="submission" date="2023-06" db="EMBL/GenBank/DDBJ databases">
        <authorList>
            <person name="Delattre M."/>
        </authorList>
    </citation>
    <scope>NUCLEOTIDE SEQUENCE</scope>
    <source>
        <strain evidence="5">AF72</strain>
    </source>
</reference>
<dbReference type="SMART" id="SM00325">
    <property type="entry name" value="RhoGEF"/>
    <property type="match status" value="1"/>
</dbReference>
<dbReference type="GO" id="GO:0005737">
    <property type="term" value="C:cytoplasm"/>
    <property type="evidence" value="ECO:0007669"/>
    <property type="project" value="TreeGrafter"/>
</dbReference>
<dbReference type="SMART" id="SM00233">
    <property type="entry name" value="PH"/>
    <property type="match status" value="1"/>
</dbReference>
<accession>A0AA36CG24</accession>
<protein>
    <submittedName>
        <fullName evidence="5">Uncharacterized protein</fullName>
    </submittedName>
</protein>
<dbReference type="Pfam" id="PF00621">
    <property type="entry name" value="RhoGEF"/>
    <property type="match status" value="1"/>
</dbReference>
<sequence length="1568" mass="180024">MPLDEGPVGRTLHYSSTIPASGEPSVRAEDIQQVLRDEVALLPGCRDRQGHPLIVFPSRDVTVNPDHVRSVLLYLCEVCAEEAKGRGFIIVIDMRGKQTWTNVKPMLKAINSLIDEGGALAGVFLINPDKLGEKLKTQISAGFCKFEVQKVGVDTLPKYFEGTQLIREFGGSFPYDHAEWLDTRLELERWIANIIDEMRKLEAQRKQITDAESPVDVPTAQAAIERHGAIKKGILAVPIEAIQQKAQRVQDRILRPGRPANPDLEAALPNLTNLVHSLQQLKADVYKMWENRRIELETLVQLKLFERDADQILSWIREESQALMRKMGDVGTNESEARERWKRFEEHAKSIETRDDVRKNIGALAARVCSTIVPTMKNRVEATAQKIADEWKLLLQLHANRKILIQFSIDFYQATQAYLLELPNWLGNPGVDPVTIDARSSERLDEAIEVHRRFWGRVEEIYVVAVNQASMLTQAQKSAQLPDRELAAGIPKTQMTTVQREHKKLHEVWKDREIRLTAMLAVLVFQADYQSIVRWLEQYGEPFLARNVSIGDSRDAAVVLYDHFKQFQAAAQNQYANAEKLAATSEEIVHRIGGSDAQQTHTLASELARKIDRFKGRAQERSKLLMNSVLFHTHYEELTSWYSEVNLKFQGLRFDADVEECERQKQQCVKENESTTEAYSTIISEGENLIAILQRHGDRNDANYAVSINAVNRLMGDIVRLNQLYTEQWQHRRTFFQANLKYANFLSDATEILHQIQNWEEDMQKMVDTPTFIQNAEKVEPFHHIFQEAARRLEPAPLPIDYNETQNMAQQNDQKRQCTEAETNMLAEQFGALYEGLLRTPLLERNMVVGLNEAVLASSRNYGAAVEERSKLLKSAAQYFRAFQHGIWPTLEELRQDYTKAEHQDLCLEFAREAPPIRAERMAALMTKHVAHKDKFLKGCTYAHKTADVLLKYIDRMPAHRISNAVARLRQQEAEVRRDKEELQVRQSLLLELWARKKKQLDRCQRYVLIDAHRAELVDWFNGEAEATLSRFTRHAQAQLSEPERAQIYNEFRGWKMDVKTKRTEIQTMIRLGDEVIAGDEHYPLHVDDVRRCQQELRQRFDEFSRRVTSCEASLIGNGKMGPKDELSLDRLSDSNVENKLPPRAVDDKIREPMRELIQTERDYVEALQRCCQVYIAEYDSASASLTLPEALKDQRHNIFANIEMISAFHAEKFLQDIVKYEDDPEQVGSCFIVYVNTIAEYYTEYCLNKHLHNHLLDLPEVKQFFKTAQDRYRLDIKDDLGSLLIKPVQRITRYHLVLDQLIKHYKGVLKILRRQMRLSCLEKKEILDHVGPFVMQDALTVWESGTKYFKGKGKERQVFLFELAFIFAKKIEKAESRDGKLRFFIKGKPIPLNEVTVVEHVDVDPNRFALRIGSAHSNDNRIDFRAANADIKNTWVRRIRELRQGLYNPLFAGDGFSTPRSTMSVSSRASGEYRNSRDAESLGSAGDPSLEPTTSEQDSESVGSGEKRFSVQSTSSIEEKNAEDARHSRIQLRQLATIATTETRQEMPKLNGLRITDASNGRPGGKS</sequence>
<feature type="region of interest" description="Disordered" evidence="2">
    <location>
        <begin position="1"/>
        <end position="23"/>
    </location>
</feature>
<name>A0AA36CG24_9BILA</name>
<dbReference type="PROSITE" id="PS50010">
    <property type="entry name" value="DH_2"/>
    <property type="match status" value="1"/>
</dbReference>
<feature type="compositionally biased region" description="Basic and acidic residues" evidence="2">
    <location>
        <begin position="1518"/>
        <end position="1528"/>
    </location>
</feature>
<dbReference type="SUPFAM" id="SSF48065">
    <property type="entry name" value="DBL homology domain (DH-domain)"/>
    <property type="match status" value="1"/>
</dbReference>
<keyword evidence="1" id="KW-0344">Guanine-nucleotide releasing factor</keyword>
<feature type="compositionally biased region" description="Polar residues" evidence="2">
    <location>
        <begin position="1492"/>
        <end position="1503"/>
    </location>
</feature>
<dbReference type="InterPro" id="IPR018159">
    <property type="entry name" value="Spectrin/alpha-actinin"/>
</dbReference>
<dbReference type="InterPro" id="IPR055251">
    <property type="entry name" value="SOS1_NGEF_PH"/>
</dbReference>
<dbReference type="InterPro" id="IPR036865">
    <property type="entry name" value="CRAL-TRIO_dom_sf"/>
</dbReference>
<dbReference type="InterPro" id="IPR002017">
    <property type="entry name" value="Spectrin_repeat"/>
</dbReference>
<evidence type="ECO:0000256" key="1">
    <source>
        <dbReference type="ARBA" id="ARBA00022658"/>
    </source>
</evidence>
<dbReference type="Pfam" id="PF22697">
    <property type="entry name" value="SOS1_NGEF_PH"/>
    <property type="match status" value="1"/>
</dbReference>
<dbReference type="InterPro" id="IPR051336">
    <property type="entry name" value="RhoGEF_Guanine_NuclExch_SF"/>
</dbReference>
<feature type="domain" description="DH" evidence="4">
    <location>
        <begin position="1149"/>
        <end position="1305"/>
    </location>
</feature>
<dbReference type="InterPro" id="IPR001251">
    <property type="entry name" value="CRAL-TRIO_dom"/>
</dbReference>
<dbReference type="CDD" id="cd00160">
    <property type="entry name" value="RhoGEF"/>
    <property type="match status" value="1"/>
</dbReference>
<dbReference type="Pfam" id="PF00435">
    <property type="entry name" value="Spectrin"/>
    <property type="match status" value="1"/>
</dbReference>
<organism evidence="5 6">
    <name type="scientific">Mesorhabditis spiculigera</name>
    <dbReference type="NCBI Taxonomy" id="96644"/>
    <lineage>
        <taxon>Eukaryota</taxon>
        <taxon>Metazoa</taxon>
        <taxon>Ecdysozoa</taxon>
        <taxon>Nematoda</taxon>
        <taxon>Chromadorea</taxon>
        <taxon>Rhabditida</taxon>
        <taxon>Rhabditina</taxon>
        <taxon>Rhabditomorpha</taxon>
        <taxon>Rhabditoidea</taxon>
        <taxon>Rhabditidae</taxon>
        <taxon>Mesorhabditinae</taxon>
        <taxon>Mesorhabditis</taxon>
    </lineage>
</organism>
<feature type="domain" description="PH" evidence="3">
    <location>
        <begin position="1341"/>
        <end position="1445"/>
    </location>
</feature>
<dbReference type="InterPro" id="IPR000219">
    <property type="entry name" value="DH_dom"/>
</dbReference>
<feature type="compositionally biased region" description="Polar residues" evidence="2">
    <location>
        <begin position="1459"/>
        <end position="1470"/>
    </location>
</feature>
<dbReference type="Gene3D" id="1.20.58.60">
    <property type="match status" value="4"/>
</dbReference>
<evidence type="ECO:0000259" key="3">
    <source>
        <dbReference type="PROSITE" id="PS50003"/>
    </source>
</evidence>
<gene>
    <name evidence="5" type="ORF">MSPICULIGERA_LOCUS6693</name>
</gene>
<dbReference type="InterPro" id="IPR011993">
    <property type="entry name" value="PH-like_dom_sf"/>
</dbReference>
<dbReference type="SUPFAM" id="SSF46966">
    <property type="entry name" value="Spectrin repeat"/>
    <property type="match status" value="2"/>
</dbReference>
<evidence type="ECO:0000256" key="2">
    <source>
        <dbReference type="SAM" id="MobiDB-lite"/>
    </source>
</evidence>
<dbReference type="Gene3D" id="1.20.900.10">
    <property type="entry name" value="Dbl homology (DH) domain"/>
    <property type="match status" value="1"/>
</dbReference>
<dbReference type="PROSITE" id="PS50003">
    <property type="entry name" value="PH_DOMAIN"/>
    <property type="match status" value="1"/>
</dbReference>
<dbReference type="Gene3D" id="2.30.29.30">
    <property type="entry name" value="Pleckstrin-homology domain (PH domain)/Phosphotyrosine-binding domain (PTB)"/>
    <property type="match status" value="1"/>
</dbReference>
<dbReference type="Gene3D" id="3.40.525.10">
    <property type="entry name" value="CRAL-TRIO lipid binding domain"/>
    <property type="match status" value="1"/>
</dbReference>
<proteinExistence type="predicted"/>
<evidence type="ECO:0000313" key="6">
    <source>
        <dbReference type="Proteomes" id="UP001177023"/>
    </source>
</evidence>
<keyword evidence="6" id="KW-1185">Reference proteome</keyword>
<dbReference type="SUPFAM" id="SSF52087">
    <property type="entry name" value="CRAL/TRIO domain"/>
    <property type="match status" value="1"/>
</dbReference>
<evidence type="ECO:0000313" key="5">
    <source>
        <dbReference type="EMBL" id="CAJ0568167.1"/>
    </source>
</evidence>
<dbReference type="GO" id="GO:0005085">
    <property type="term" value="F:guanyl-nucleotide exchange factor activity"/>
    <property type="evidence" value="ECO:0007669"/>
    <property type="project" value="UniProtKB-KW"/>
</dbReference>
<dbReference type="SMART" id="SM00150">
    <property type="entry name" value="SPEC"/>
    <property type="match status" value="4"/>
</dbReference>
<comment type="caution">
    <text evidence="5">The sequence shown here is derived from an EMBL/GenBank/DDBJ whole genome shotgun (WGS) entry which is preliminary data.</text>
</comment>